<keyword evidence="4" id="KW-0289">Folate biosynthesis</keyword>
<comment type="subunit">
    <text evidence="2">Homodimer.</text>
</comment>
<comment type="pathway">
    <text evidence="4">Cofactor biosynthesis; tetrahydrofolate biosynthesis; 7,8-dihydrofolate from 2-amino-4-hydroxy-6-hydroxymethyl-7,8-dihydropteridine diphosphate and 4-aminobenzoate: step 1/2.</text>
</comment>
<dbReference type="PANTHER" id="PTHR20941">
    <property type="entry name" value="FOLATE SYNTHESIS PROTEINS"/>
    <property type="match status" value="1"/>
</dbReference>
<dbReference type="InterPro" id="IPR045031">
    <property type="entry name" value="DHP_synth-like"/>
</dbReference>
<dbReference type="UniPathway" id="UPA00077">
    <property type="reaction ID" value="UER00156"/>
</dbReference>
<keyword evidence="4" id="KW-0479">Metal-binding</keyword>
<dbReference type="GO" id="GO:0046654">
    <property type="term" value="P:tetrahydrofolate biosynthetic process"/>
    <property type="evidence" value="ECO:0007669"/>
    <property type="project" value="UniProtKB-UniPathway"/>
</dbReference>
<proteinExistence type="inferred from homology"/>
<dbReference type="Pfam" id="PF00809">
    <property type="entry name" value="Pterin_bind"/>
    <property type="match status" value="1"/>
</dbReference>
<evidence type="ECO:0000256" key="2">
    <source>
        <dbReference type="ARBA" id="ARBA00011738"/>
    </source>
</evidence>
<evidence type="ECO:0000256" key="3">
    <source>
        <dbReference type="ARBA" id="ARBA00058850"/>
    </source>
</evidence>
<dbReference type="NCBIfam" id="TIGR01496">
    <property type="entry name" value="DHPS"/>
    <property type="match status" value="1"/>
</dbReference>
<dbReference type="GO" id="GO:0005829">
    <property type="term" value="C:cytosol"/>
    <property type="evidence" value="ECO:0007669"/>
    <property type="project" value="TreeGrafter"/>
</dbReference>
<dbReference type="PANTHER" id="PTHR20941:SF8">
    <property type="entry name" value="INACTIVE DIHYDROPTEROATE SYNTHASE 2"/>
    <property type="match status" value="1"/>
</dbReference>
<dbReference type="Proteomes" id="UP000470246">
    <property type="component" value="Unassembled WGS sequence"/>
</dbReference>
<comment type="cofactor">
    <cofactor evidence="4">
        <name>Mg(2+)</name>
        <dbReference type="ChEBI" id="CHEBI:18420"/>
    </cofactor>
</comment>
<dbReference type="CDD" id="cd00739">
    <property type="entry name" value="DHPS"/>
    <property type="match status" value="1"/>
</dbReference>
<comment type="function">
    <text evidence="4">Catalyzes the condensation of para-aminobenzoate (pABA) with 6-hydroxymethyl-7,8-dihydropterin diphosphate (DHPt-PP) to form 7,8-dihydropteroate (H2Pte), the immediate precursor of folate derivatives.</text>
</comment>
<dbReference type="PROSITE" id="PS00793">
    <property type="entry name" value="DHPS_2"/>
    <property type="match status" value="1"/>
</dbReference>
<keyword evidence="7" id="KW-1185">Reference proteome</keyword>
<dbReference type="InterPro" id="IPR006390">
    <property type="entry name" value="DHP_synth_dom"/>
</dbReference>
<dbReference type="EMBL" id="JAAGWF010000015">
    <property type="protein sequence ID" value="NEK58994.1"/>
    <property type="molecule type" value="Genomic_DNA"/>
</dbReference>
<dbReference type="PROSITE" id="PS00792">
    <property type="entry name" value="DHPS_1"/>
    <property type="match status" value="1"/>
</dbReference>
<dbReference type="InterPro" id="IPR000489">
    <property type="entry name" value="Pterin-binding_dom"/>
</dbReference>
<evidence type="ECO:0000256" key="1">
    <source>
        <dbReference type="ARBA" id="ARBA00009503"/>
    </source>
</evidence>
<dbReference type="PROSITE" id="PS50972">
    <property type="entry name" value="PTERIN_BINDING"/>
    <property type="match status" value="1"/>
</dbReference>
<dbReference type="EC" id="2.5.1.15" evidence="4"/>
<keyword evidence="4" id="KW-0460">Magnesium</keyword>
<comment type="caution">
    <text evidence="6">The sequence shown here is derived from an EMBL/GenBank/DDBJ whole genome shotgun (WGS) entry which is preliminary data.</text>
</comment>
<dbReference type="AlphaFoldDB" id="A0A7K3W484"/>
<feature type="domain" description="Pterin-binding" evidence="5">
    <location>
        <begin position="14"/>
        <end position="267"/>
    </location>
</feature>
<dbReference type="RefSeq" id="WP_163482369.1">
    <property type="nucleotide sequence ID" value="NZ_JAAGWF010000015.1"/>
</dbReference>
<dbReference type="GO" id="GO:0004156">
    <property type="term" value="F:dihydropteroate synthase activity"/>
    <property type="evidence" value="ECO:0007669"/>
    <property type="project" value="UniProtKB-EC"/>
</dbReference>
<gene>
    <name evidence="6" type="primary">folP</name>
    <name evidence="6" type="ORF">GCU56_14070</name>
</gene>
<reference evidence="6 7" key="1">
    <citation type="submission" date="2020-02" db="EMBL/GenBank/DDBJ databases">
        <title>Geodermatophilus sabuli CPCC 205279 I12A-02694.</title>
        <authorList>
            <person name="Jiang Z."/>
        </authorList>
    </citation>
    <scope>NUCLEOTIDE SEQUENCE [LARGE SCALE GENOMIC DNA]</scope>
    <source>
        <strain evidence="6 7">I12A-02694</strain>
    </source>
</reference>
<dbReference type="GO" id="GO:0046872">
    <property type="term" value="F:metal ion binding"/>
    <property type="evidence" value="ECO:0007669"/>
    <property type="project" value="UniProtKB-KW"/>
</dbReference>
<dbReference type="SUPFAM" id="SSF51717">
    <property type="entry name" value="Dihydropteroate synthetase-like"/>
    <property type="match status" value="1"/>
</dbReference>
<evidence type="ECO:0000313" key="7">
    <source>
        <dbReference type="Proteomes" id="UP000470246"/>
    </source>
</evidence>
<dbReference type="Gene3D" id="3.20.20.20">
    <property type="entry name" value="Dihydropteroate synthase-like"/>
    <property type="match status" value="1"/>
</dbReference>
<keyword evidence="4 6" id="KW-0808">Transferase</keyword>
<name>A0A7K3W484_9ACTN</name>
<evidence type="ECO:0000259" key="5">
    <source>
        <dbReference type="PROSITE" id="PS50972"/>
    </source>
</evidence>
<comment type="function">
    <text evidence="3">Has very low affinity for the DHPS substrate 6-hydroxymethyl-7,8-dihydropterin-pyrophosphate, but can bind the inhibitor dapsone. Seems to lack dihydropteroate synthase activity, and does probably not function in folate metabolism.</text>
</comment>
<organism evidence="6 7">
    <name type="scientific">Geodermatophilus sabuli</name>
    <dbReference type="NCBI Taxonomy" id="1564158"/>
    <lineage>
        <taxon>Bacteria</taxon>
        <taxon>Bacillati</taxon>
        <taxon>Actinomycetota</taxon>
        <taxon>Actinomycetes</taxon>
        <taxon>Geodermatophilales</taxon>
        <taxon>Geodermatophilaceae</taxon>
        <taxon>Geodermatophilus</taxon>
    </lineage>
</organism>
<evidence type="ECO:0000313" key="6">
    <source>
        <dbReference type="EMBL" id="NEK58994.1"/>
    </source>
</evidence>
<dbReference type="FunFam" id="3.20.20.20:FF:000008">
    <property type="entry name" value="Dihydropteroate synthase"/>
    <property type="match status" value="1"/>
</dbReference>
<dbReference type="GO" id="GO:0046656">
    <property type="term" value="P:folic acid biosynthetic process"/>
    <property type="evidence" value="ECO:0007669"/>
    <property type="project" value="UniProtKB-KW"/>
</dbReference>
<protein>
    <recommendedName>
        <fullName evidence="4">Dihydropteroate synthase</fullName>
        <shortName evidence="4">DHPS</shortName>
        <ecNumber evidence="4">2.5.1.15</ecNumber>
    </recommendedName>
    <alternativeName>
        <fullName evidence="4">Dihydropteroate pyrophosphorylase</fullName>
    </alternativeName>
</protein>
<sequence length="286" mass="30040">MLRLGALDVPAGRFVVMAIVNRTPDSFYDRGATYQLAAALERVDRVVAEGADMVDVGGVKAAPGDDVDAAEEIRRTVGLVAAIRTAHPTLPISIDTWRAEVAREALAAGADVVNDAWGGVDPELAAVAAEAGAGIVCTHAGGLPPRTRPHRVTYDDVVADVVGRTTALAEAAVAAGVDRERVLVDPGHDFGKNTRHSLETTRRLDELVGTGWPVLVALSNKDFVGETLDVPLDDRLTGTLAATAVSAWLGATVFRAHDVAPTRQTLDMVAAIRGDRPPLRTVRGLA</sequence>
<comment type="similarity">
    <text evidence="1 4">Belongs to the DHPS family.</text>
</comment>
<dbReference type="InterPro" id="IPR011005">
    <property type="entry name" value="Dihydropteroate_synth-like_sf"/>
</dbReference>
<accession>A0A7K3W484</accession>
<evidence type="ECO:0000256" key="4">
    <source>
        <dbReference type="RuleBase" id="RU361205"/>
    </source>
</evidence>